<dbReference type="Pfam" id="PF13031">
    <property type="entry name" value="DUF3892"/>
    <property type="match status" value="1"/>
</dbReference>
<protein>
    <submittedName>
        <fullName evidence="2">DUF3892 domain-containing protein</fullName>
    </submittedName>
</protein>
<dbReference type="Proteomes" id="UP000288943">
    <property type="component" value="Chromosome"/>
</dbReference>
<evidence type="ECO:0000313" key="2">
    <source>
        <dbReference type="EMBL" id="QAV19089.1"/>
    </source>
</evidence>
<dbReference type="EMBL" id="JAMDMJ010000029">
    <property type="protein sequence ID" value="MCY9598287.1"/>
    <property type="molecule type" value="Genomic_DNA"/>
</dbReference>
<dbReference type="AlphaFoldDB" id="A0A410WXB7"/>
<name>A0A410WXB7_9BACL</name>
<reference evidence="2 3" key="1">
    <citation type="submission" date="2018-01" db="EMBL/GenBank/DDBJ databases">
        <title>The whole genome sequencing and assembly of Paenibacillus chitinolyticus KCCM 41400 strain.</title>
        <authorList>
            <person name="Kim J.-Y."/>
            <person name="Park M.-K."/>
            <person name="Lee Y.-J."/>
            <person name="Yi H."/>
            <person name="Bahn Y.-S."/>
            <person name="Kim J.F."/>
            <person name="Lee D.-W."/>
        </authorList>
    </citation>
    <scope>NUCLEOTIDE SEQUENCE [LARGE SCALE GENOMIC DNA]</scope>
    <source>
        <strain evidence="2 3">KCCM 41400</strain>
    </source>
</reference>
<dbReference type="KEGG" id="pchi:PC41400_15945"/>
<dbReference type="OrthoDB" id="1647761at2"/>
<reference evidence="1 4" key="2">
    <citation type="submission" date="2022-05" db="EMBL/GenBank/DDBJ databases">
        <title>Genome Sequencing of Bee-Associated Microbes.</title>
        <authorList>
            <person name="Dunlap C."/>
        </authorList>
    </citation>
    <scope>NUCLEOTIDE SEQUENCE [LARGE SCALE GENOMIC DNA]</scope>
    <source>
        <strain evidence="1 4">NRRL B-23120</strain>
    </source>
</reference>
<evidence type="ECO:0000313" key="1">
    <source>
        <dbReference type="EMBL" id="MCY9598287.1"/>
    </source>
</evidence>
<keyword evidence="4" id="KW-1185">Reference proteome</keyword>
<dbReference type="EMBL" id="CP026520">
    <property type="protein sequence ID" value="QAV19089.1"/>
    <property type="molecule type" value="Genomic_DNA"/>
</dbReference>
<dbReference type="RefSeq" id="WP_042225847.1">
    <property type="nucleotide sequence ID" value="NZ_CP026520.1"/>
</dbReference>
<sequence>MNEGSTNTDFEAIYENYKQQGELQAVQEQTEAAADGLESIVAVRKNEDGDIIAVKTSSGRELDYVSALNEAKSGNLAHVDVFHRYGRDILRSEPDGIKSNNLDQLPHF</sequence>
<organism evidence="2 3">
    <name type="scientific">Paenibacillus chitinolyticus</name>
    <dbReference type="NCBI Taxonomy" id="79263"/>
    <lineage>
        <taxon>Bacteria</taxon>
        <taxon>Bacillati</taxon>
        <taxon>Bacillota</taxon>
        <taxon>Bacilli</taxon>
        <taxon>Bacillales</taxon>
        <taxon>Paenibacillaceae</taxon>
        <taxon>Paenibacillus</taxon>
    </lineage>
</organism>
<evidence type="ECO:0000313" key="4">
    <source>
        <dbReference type="Proteomes" id="UP001527202"/>
    </source>
</evidence>
<dbReference type="Proteomes" id="UP001527202">
    <property type="component" value="Unassembled WGS sequence"/>
</dbReference>
<gene>
    <name evidence="1" type="ORF">M5X16_21295</name>
    <name evidence="2" type="ORF">PC41400_15945</name>
</gene>
<accession>A0A410WXB7</accession>
<evidence type="ECO:0000313" key="3">
    <source>
        <dbReference type="Proteomes" id="UP000288943"/>
    </source>
</evidence>
<dbReference type="InterPro" id="IPR024997">
    <property type="entry name" value="DUF3892"/>
</dbReference>
<proteinExistence type="predicted"/>
<dbReference type="GeneID" id="95376302"/>